<feature type="compositionally biased region" description="Basic residues" evidence="2">
    <location>
        <begin position="184"/>
        <end position="193"/>
    </location>
</feature>
<feature type="region of interest" description="Disordered" evidence="2">
    <location>
        <begin position="171"/>
        <end position="199"/>
    </location>
</feature>
<evidence type="ECO:0000313" key="5">
    <source>
        <dbReference type="Proteomes" id="UP000834106"/>
    </source>
</evidence>
<keyword evidence="1" id="KW-0863">Zinc-finger</keyword>
<accession>A0AAD2DMD1</accession>
<evidence type="ECO:0000256" key="2">
    <source>
        <dbReference type="SAM" id="MobiDB-lite"/>
    </source>
</evidence>
<dbReference type="Pfam" id="PF00643">
    <property type="entry name" value="zf-B_box"/>
    <property type="match status" value="1"/>
</dbReference>
<keyword evidence="1" id="KW-0862">Zinc</keyword>
<dbReference type="SUPFAM" id="SSF57845">
    <property type="entry name" value="B-box zinc-binding domain"/>
    <property type="match status" value="1"/>
</dbReference>
<dbReference type="InterPro" id="IPR000315">
    <property type="entry name" value="Znf_B-box"/>
</dbReference>
<evidence type="ECO:0000313" key="4">
    <source>
        <dbReference type="EMBL" id="CAI9757468.1"/>
    </source>
</evidence>
<evidence type="ECO:0000256" key="1">
    <source>
        <dbReference type="PROSITE-ProRule" id="PRU00024"/>
    </source>
</evidence>
<dbReference type="InterPro" id="IPR006734">
    <property type="entry name" value="PLATZ"/>
</dbReference>
<organism evidence="4 5">
    <name type="scientific">Fraxinus pennsylvanica</name>
    <dbReference type="NCBI Taxonomy" id="56036"/>
    <lineage>
        <taxon>Eukaryota</taxon>
        <taxon>Viridiplantae</taxon>
        <taxon>Streptophyta</taxon>
        <taxon>Embryophyta</taxon>
        <taxon>Tracheophyta</taxon>
        <taxon>Spermatophyta</taxon>
        <taxon>Magnoliopsida</taxon>
        <taxon>eudicotyledons</taxon>
        <taxon>Gunneridae</taxon>
        <taxon>Pentapetalae</taxon>
        <taxon>asterids</taxon>
        <taxon>lamiids</taxon>
        <taxon>Lamiales</taxon>
        <taxon>Oleaceae</taxon>
        <taxon>Oleeae</taxon>
        <taxon>Fraxinus</taxon>
    </lineage>
</organism>
<gene>
    <name evidence="4" type="ORF">FPE_LOCUS4898</name>
</gene>
<dbReference type="GO" id="GO:0008270">
    <property type="term" value="F:zinc ion binding"/>
    <property type="evidence" value="ECO:0007669"/>
    <property type="project" value="UniProtKB-KW"/>
</dbReference>
<feature type="domain" description="B box-type" evidence="3">
    <location>
        <begin position="39"/>
        <end position="78"/>
    </location>
</feature>
<dbReference type="PROSITE" id="PS50119">
    <property type="entry name" value="ZF_BBOX"/>
    <property type="match status" value="1"/>
</dbReference>
<reference evidence="4" key="1">
    <citation type="submission" date="2023-05" db="EMBL/GenBank/DDBJ databases">
        <authorList>
            <person name="Huff M."/>
        </authorList>
    </citation>
    <scope>NUCLEOTIDE SEQUENCE</scope>
</reference>
<dbReference type="AlphaFoldDB" id="A0AAD2DMD1"/>
<keyword evidence="1" id="KW-0479">Metal-binding</keyword>
<dbReference type="Gene3D" id="3.30.160.60">
    <property type="entry name" value="Classic Zinc Finger"/>
    <property type="match status" value="1"/>
</dbReference>
<dbReference type="Pfam" id="PF04640">
    <property type="entry name" value="PLATZ"/>
    <property type="match status" value="1"/>
</dbReference>
<dbReference type="PANTHER" id="PTHR31065">
    <property type="entry name" value="PLATZ TRANSCRIPTION FACTOR FAMILY PROTEIN"/>
    <property type="match status" value="1"/>
</dbReference>
<sequence>MSYSSSVEIHGKVDMTIQCEKVIPEWLDGLLEKTFFGRCESHDFSKNDLNRYCITCDSSNCKYCIASGTHNDHKLLTIYRHVYQDVVPLKEIENHLDCSTIQPYKCNKKWVVSLKPLPHNGSGSHMDGDEACHVCKRKLNDFDRYSFCCLACKVQAFYERSKSSVATGMLTEGRDEVEQPTNPNKRKRSRKGVPCRAAI</sequence>
<protein>
    <recommendedName>
        <fullName evidence="3">B box-type domain-containing protein</fullName>
    </recommendedName>
</protein>
<evidence type="ECO:0000259" key="3">
    <source>
        <dbReference type="PROSITE" id="PS50119"/>
    </source>
</evidence>
<dbReference type="EMBL" id="OU503038">
    <property type="protein sequence ID" value="CAI9757468.1"/>
    <property type="molecule type" value="Genomic_DNA"/>
</dbReference>
<dbReference type="Proteomes" id="UP000834106">
    <property type="component" value="Chromosome 3"/>
</dbReference>
<dbReference type="PANTHER" id="PTHR31065:SF9">
    <property type="entry name" value="TRANSCRIPTION FACTOR FAMILY PROTEIN, PUTATIVE-RELATED"/>
    <property type="match status" value="1"/>
</dbReference>
<name>A0AAD2DMD1_9LAMI</name>
<keyword evidence="5" id="KW-1185">Reference proteome</keyword>
<proteinExistence type="predicted"/>